<evidence type="ECO:0000313" key="1">
    <source>
        <dbReference type="EMBL" id="KAI9508577.1"/>
    </source>
</evidence>
<keyword evidence="2" id="KW-1185">Reference proteome</keyword>
<accession>A0ACC0UCK6</accession>
<evidence type="ECO:0000313" key="2">
    <source>
        <dbReference type="Proteomes" id="UP001207468"/>
    </source>
</evidence>
<reference evidence="1" key="1">
    <citation type="submission" date="2021-03" db="EMBL/GenBank/DDBJ databases">
        <title>Evolutionary priming and transition to the ectomycorrhizal habit in an iconic lineage of mushroom-forming fungi: is preadaptation a requirement?</title>
        <authorList>
            <consortium name="DOE Joint Genome Institute"/>
            <person name="Looney B.P."/>
            <person name="Miyauchi S."/>
            <person name="Morin E."/>
            <person name="Drula E."/>
            <person name="Courty P.E."/>
            <person name="Chicoki N."/>
            <person name="Fauchery L."/>
            <person name="Kohler A."/>
            <person name="Kuo A."/>
            <person name="LaButti K."/>
            <person name="Pangilinan J."/>
            <person name="Lipzen A."/>
            <person name="Riley R."/>
            <person name="Andreopoulos W."/>
            <person name="He G."/>
            <person name="Johnson J."/>
            <person name="Barry K.W."/>
            <person name="Grigoriev I.V."/>
            <person name="Nagy L."/>
            <person name="Hibbett D."/>
            <person name="Henrissat B."/>
            <person name="Matheny P.B."/>
            <person name="Labbe J."/>
            <person name="Martin A.F."/>
        </authorList>
    </citation>
    <scope>NUCLEOTIDE SEQUENCE</scope>
    <source>
        <strain evidence="1">BPL698</strain>
    </source>
</reference>
<proteinExistence type="predicted"/>
<organism evidence="1 2">
    <name type="scientific">Russula earlei</name>
    <dbReference type="NCBI Taxonomy" id="71964"/>
    <lineage>
        <taxon>Eukaryota</taxon>
        <taxon>Fungi</taxon>
        <taxon>Dikarya</taxon>
        <taxon>Basidiomycota</taxon>
        <taxon>Agaricomycotina</taxon>
        <taxon>Agaricomycetes</taxon>
        <taxon>Russulales</taxon>
        <taxon>Russulaceae</taxon>
        <taxon>Russula</taxon>
    </lineage>
</organism>
<gene>
    <name evidence="1" type="ORF">F5148DRAFT_947461</name>
</gene>
<feature type="non-terminal residue" evidence="1">
    <location>
        <position position="93"/>
    </location>
</feature>
<name>A0ACC0UCK6_9AGAM</name>
<protein>
    <submittedName>
        <fullName evidence="1">Uncharacterized protein</fullName>
    </submittedName>
</protein>
<sequence>HSCALVNWFVHNNEPDPDTGMWTDQLECNRKGELNIQVISLKTIAHGAHLLPVLYGSSRIPNDFSHHDALDSFYSCFVNHFIDHNAHAFVTSS</sequence>
<dbReference type="EMBL" id="JAGFNK010000086">
    <property type="protein sequence ID" value="KAI9508577.1"/>
    <property type="molecule type" value="Genomic_DNA"/>
</dbReference>
<dbReference type="Proteomes" id="UP001207468">
    <property type="component" value="Unassembled WGS sequence"/>
</dbReference>
<comment type="caution">
    <text evidence="1">The sequence shown here is derived from an EMBL/GenBank/DDBJ whole genome shotgun (WGS) entry which is preliminary data.</text>
</comment>
<feature type="non-terminal residue" evidence="1">
    <location>
        <position position="1"/>
    </location>
</feature>